<feature type="region of interest" description="Disordered" evidence="1">
    <location>
        <begin position="11"/>
        <end position="41"/>
    </location>
</feature>
<evidence type="ECO:0000313" key="2">
    <source>
        <dbReference type="EMBL" id="SDL61494.1"/>
    </source>
</evidence>
<name>A0A1G9LHV7_9PSEU</name>
<dbReference type="AlphaFoldDB" id="A0A1G9LHV7"/>
<dbReference type="Proteomes" id="UP000199682">
    <property type="component" value="Unassembled WGS sequence"/>
</dbReference>
<dbReference type="RefSeq" id="WP_090008972.1">
    <property type="nucleotide sequence ID" value="NZ_FNET01000012.1"/>
</dbReference>
<evidence type="ECO:0000313" key="3">
    <source>
        <dbReference type="Proteomes" id="UP000199682"/>
    </source>
</evidence>
<dbReference type="EMBL" id="FNET01000012">
    <property type="protein sequence ID" value="SDL61494.1"/>
    <property type="molecule type" value="Genomic_DNA"/>
</dbReference>
<protein>
    <submittedName>
        <fullName evidence="2">Uncharacterized protein</fullName>
    </submittedName>
</protein>
<sequence>MRDSLLDEIAGLFSSDTPPPALTPRPTGLEPMTPVDEPVRGPSRQLVFHLGTGRLHLQLDPGHLTGVLDDSGLAVEIHSPAGVQALRPDPEGWFRATVKPGPVCVTVPGLGLTTGWFVA</sequence>
<organism evidence="2 3">
    <name type="scientific">Lentzea albidocapillata subsp. violacea</name>
    <dbReference type="NCBI Taxonomy" id="128104"/>
    <lineage>
        <taxon>Bacteria</taxon>
        <taxon>Bacillati</taxon>
        <taxon>Actinomycetota</taxon>
        <taxon>Actinomycetes</taxon>
        <taxon>Pseudonocardiales</taxon>
        <taxon>Pseudonocardiaceae</taxon>
        <taxon>Lentzea</taxon>
    </lineage>
</organism>
<proteinExistence type="predicted"/>
<evidence type="ECO:0000256" key="1">
    <source>
        <dbReference type="SAM" id="MobiDB-lite"/>
    </source>
</evidence>
<reference evidence="3" key="1">
    <citation type="submission" date="2016-10" db="EMBL/GenBank/DDBJ databases">
        <authorList>
            <person name="Varghese N."/>
            <person name="Submissions S."/>
        </authorList>
    </citation>
    <scope>NUCLEOTIDE SEQUENCE [LARGE SCALE GENOMIC DNA]</scope>
    <source>
        <strain evidence="3">DSM 44796</strain>
    </source>
</reference>
<gene>
    <name evidence="2" type="ORF">SAMN04488074_11267</name>
</gene>
<accession>A0A1G9LHV7</accession>